<evidence type="ECO:0008006" key="3">
    <source>
        <dbReference type="Google" id="ProtNLM"/>
    </source>
</evidence>
<dbReference type="RefSeq" id="WP_184256045.1">
    <property type="nucleotide sequence ID" value="NZ_JACHIH010000006.1"/>
</dbReference>
<dbReference type="Pfam" id="PF06995">
    <property type="entry name" value="Phage_P2_GpU"/>
    <property type="match status" value="1"/>
</dbReference>
<dbReference type="InterPro" id="IPR009734">
    <property type="entry name" value="Myoviridae_GpU"/>
</dbReference>
<accession>A0A7W8DY12</accession>
<evidence type="ECO:0000313" key="1">
    <source>
        <dbReference type="EMBL" id="MBB5046804.1"/>
    </source>
</evidence>
<name>A0A7W8DY12_9BRAD</name>
<proteinExistence type="predicted"/>
<dbReference type="Proteomes" id="UP000542353">
    <property type="component" value="Unassembled WGS sequence"/>
</dbReference>
<dbReference type="AlphaFoldDB" id="A0A7W8DY12"/>
<dbReference type="EMBL" id="JACHIH010000006">
    <property type="protein sequence ID" value="MBB5046804.1"/>
    <property type="molecule type" value="Genomic_DNA"/>
</dbReference>
<reference evidence="1 2" key="1">
    <citation type="submission" date="2020-08" db="EMBL/GenBank/DDBJ databases">
        <title>Genomic Encyclopedia of Type Strains, Phase IV (KMG-IV): sequencing the most valuable type-strain genomes for metagenomic binning, comparative biology and taxonomic classification.</title>
        <authorList>
            <person name="Goeker M."/>
        </authorList>
    </citation>
    <scope>NUCLEOTIDE SEQUENCE [LARGE SCALE GENOMIC DNA]</scope>
    <source>
        <strain evidence="1 2">DSM 12706</strain>
    </source>
</reference>
<evidence type="ECO:0000313" key="2">
    <source>
        <dbReference type="Proteomes" id="UP000542353"/>
    </source>
</evidence>
<keyword evidence="2" id="KW-1185">Reference proteome</keyword>
<gene>
    <name evidence="1" type="ORF">HNR60_001552</name>
</gene>
<sequence>MALMAIGPHVFQVVGLNSQEIDTSSEAVVADVPRFGLMDGAQMHGMKRPEMSVRGVLFPDQLGGLPDYEGLRAAQFALRPLPLIRMGRGFTAVVLGAVTIERLSDVEYYGGKKLAFTADLKGYYG</sequence>
<comment type="caution">
    <text evidence="1">The sequence shown here is derived from an EMBL/GenBank/DDBJ whole genome shotgun (WGS) entry which is preliminary data.</text>
</comment>
<organism evidence="1 2">
    <name type="scientific">Rhodopseudomonas rhenobacensis</name>
    <dbReference type="NCBI Taxonomy" id="87461"/>
    <lineage>
        <taxon>Bacteria</taxon>
        <taxon>Pseudomonadati</taxon>
        <taxon>Pseudomonadota</taxon>
        <taxon>Alphaproteobacteria</taxon>
        <taxon>Hyphomicrobiales</taxon>
        <taxon>Nitrobacteraceae</taxon>
        <taxon>Rhodopseudomonas</taxon>
    </lineage>
</organism>
<protein>
    <recommendedName>
        <fullName evidence="3">Phage protein U</fullName>
    </recommendedName>
</protein>